<dbReference type="Proteomes" id="UP001500449">
    <property type="component" value="Unassembled WGS sequence"/>
</dbReference>
<proteinExistence type="predicted"/>
<reference evidence="2 3" key="1">
    <citation type="journal article" date="2019" name="Int. J. Syst. Evol. Microbiol.">
        <title>The Global Catalogue of Microorganisms (GCM) 10K type strain sequencing project: providing services to taxonomists for standard genome sequencing and annotation.</title>
        <authorList>
            <consortium name="The Broad Institute Genomics Platform"/>
            <consortium name="The Broad Institute Genome Sequencing Center for Infectious Disease"/>
            <person name="Wu L."/>
            <person name="Ma J."/>
        </authorList>
    </citation>
    <scope>NUCLEOTIDE SEQUENCE [LARGE SCALE GENOMIC DNA]</scope>
    <source>
        <strain evidence="2 3">JCM 16009</strain>
    </source>
</reference>
<protein>
    <submittedName>
        <fullName evidence="2">Uncharacterized protein</fullName>
    </submittedName>
</protein>
<evidence type="ECO:0000313" key="3">
    <source>
        <dbReference type="Proteomes" id="UP001500449"/>
    </source>
</evidence>
<evidence type="ECO:0000313" key="2">
    <source>
        <dbReference type="EMBL" id="GAA1881084.1"/>
    </source>
</evidence>
<gene>
    <name evidence="2" type="ORF">GCM10009836_72940</name>
</gene>
<name>A0ABN2NTT3_9PSEU</name>
<dbReference type="EMBL" id="BAAAQK010000034">
    <property type="protein sequence ID" value="GAA1881084.1"/>
    <property type="molecule type" value="Genomic_DNA"/>
</dbReference>
<evidence type="ECO:0000256" key="1">
    <source>
        <dbReference type="SAM" id="MobiDB-lite"/>
    </source>
</evidence>
<keyword evidence="3" id="KW-1185">Reference proteome</keyword>
<organism evidence="2 3">
    <name type="scientific">Pseudonocardia ailaonensis</name>
    <dbReference type="NCBI Taxonomy" id="367279"/>
    <lineage>
        <taxon>Bacteria</taxon>
        <taxon>Bacillati</taxon>
        <taxon>Actinomycetota</taxon>
        <taxon>Actinomycetes</taxon>
        <taxon>Pseudonocardiales</taxon>
        <taxon>Pseudonocardiaceae</taxon>
        <taxon>Pseudonocardia</taxon>
    </lineage>
</organism>
<sequence length="119" mass="13147">MPATLIALKASFTQRRRDGSTNATKAGRSYAAFAAHLSTATIPQSRPHRTSTEHLRRTSHPLQPHETDLPYLFDLSGRDLLPHQQQPLADTMIDFELQDERVARGSPARSSAGRSSILS</sequence>
<comment type="caution">
    <text evidence="2">The sequence shown here is derived from an EMBL/GenBank/DDBJ whole genome shotgun (WGS) entry which is preliminary data.</text>
</comment>
<accession>A0ABN2NTT3</accession>
<feature type="region of interest" description="Disordered" evidence="1">
    <location>
        <begin position="37"/>
        <end position="69"/>
    </location>
</feature>